<dbReference type="EMBL" id="JAEPRD010000004">
    <property type="protein sequence ID" value="KAG2213148.1"/>
    <property type="molecule type" value="Genomic_DNA"/>
</dbReference>
<proteinExistence type="predicted"/>
<dbReference type="AlphaFoldDB" id="A0A8H7RP00"/>
<accession>A0A8H7RP00</accession>
<name>A0A8H7RP00_9FUNG</name>
<gene>
    <name evidence="2" type="ORF">INT47_011297</name>
</gene>
<keyword evidence="3" id="KW-1185">Reference proteome</keyword>
<organism evidence="2 3">
    <name type="scientific">Mucor saturninus</name>
    <dbReference type="NCBI Taxonomy" id="64648"/>
    <lineage>
        <taxon>Eukaryota</taxon>
        <taxon>Fungi</taxon>
        <taxon>Fungi incertae sedis</taxon>
        <taxon>Mucoromycota</taxon>
        <taxon>Mucoromycotina</taxon>
        <taxon>Mucoromycetes</taxon>
        <taxon>Mucorales</taxon>
        <taxon>Mucorineae</taxon>
        <taxon>Mucoraceae</taxon>
        <taxon>Mucor</taxon>
    </lineage>
</organism>
<feature type="compositionally biased region" description="Basic and acidic residues" evidence="1">
    <location>
        <begin position="181"/>
        <end position="196"/>
    </location>
</feature>
<sequence>MDNAVNNVVANLIRAAAGSSAKSVSDQDVDKFVADLILKEAEEKRKQYKQVGVQAYKPSGLPNKPKPKPNTRFLLNMVKATDSHNQAVIKANEDNVAKLREERLERERLLAKEKKHRESRRRHRHEDDKDRRSSHRRRSSSSSSSSHSNHKEERKRSHRDDRGNSRDHSQDKKSRHSSSSSKEEVAADRIDPESLKRTSSPVKQDVQYKGRGKVRINVSSMDKYFSEGYDPSMDVDSDKEEYVFATENQSKRKHKKHNESKKKKKKKSSSSSKKKKKHYSSSSSSSSDEATVGPVPKPVRAWDLGKV</sequence>
<dbReference type="PANTHER" id="PTHR40132:SF1">
    <property type="entry name" value="PRE-MRNA-SPLICING FACTOR 38B"/>
    <property type="match status" value="1"/>
</dbReference>
<dbReference type="OrthoDB" id="2431475at2759"/>
<evidence type="ECO:0000313" key="2">
    <source>
        <dbReference type="EMBL" id="KAG2213148.1"/>
    </source>
</evidence>
<reference evidence="2" key="1">
    <citation type="submission" date="2020-12" db="EMBL/GenBank/DDBJ databases">
        <title>Metabolic potential, ecology and presence of endohyphal bacteria is reflected in genomic diversity of Mucoromycotina.</title>
        <authorList>
            <person name="Muszewska A."/>
            <person name="Okrasinska A."/>
            <person name="Steczkiewicz K."/>
            <person name="Drgas O."/>
            <person name="Orlowska M."/>
            <person name="Perlinska-Lenart U."/>
            <person name="Aleksandrzak-Piekarczyk T."/>
            <person name="Szatraj K."/>
            <person name="Zielenkiewicz U."/>
            <person name="Pilsyk S."/>
            <person name="Malc E."/>
            <person name="Mieczkowski P."/>
            <person name="Kruszewska J.S."/>
            <person name="Biernat P."/>
            <person name="Pawlowska J."/>
        </authorList>
    </citation>
    <scope>NUCLEOTIDE SEQUENCE</scope>
    <source>
        <strain evidence="2">WA0000017839</strain>
    </source>
</reference>
<evidence type="ECO:0000313" key="3">
    <source>
        <dbReference type="Proteomes" id="UP000603453"/>
    </source>
</evidence>
<feature type="compositionally biased region" description="Basic residues" evidence="1">
    <location>
        <begin position="251"/>
        <end position="279"/>
    </location>
</feature>
<feature type="compositionally biased region" description="Basic and acidic residues" evidence="1">
    <location>
        <begin position="149"/>
        <end position="172"/>
    </location>
</feature>
<protein>
    <submittedName>
        <fullName evidence="2">Uncharacterized protein</fullName>
    </submittedName>
</protein>
<dbReference type="Proteomes" id="UP000603453">
    <property type="component" value="Unassembled WGS sequence"/>
</dbReference>
<feature type="compositionally biased region" description="Basic residues" evidence="1">
    <location>
        <begin position="113"/>
        <end position="124"/>
    </location>
</feature>
<comment type="caution">
    <text evidence="2">The sequence shown here is derived from an EMBL/GenBank/DDBJ whole genome shotgun (WGS) entry which is preliminary data.</text>
</comment>
<dbReference type="PANTHER" id="PTHR40132">
    <property type="entry name" value="PRE-MRNA-SPLICING FACTOR 38B"/>
    <property type="match status" value="1"/>
</dbReference>
<evidence type="ECO:0000256" key="1">
    <source>
        <dbReference type="SAM" id="MobiDB-lite"/>
    </source>
</evidence>
<feature type="region of interest" description="Disordered" evidence="1">
    <location>
        <begin position="111"/>
        <end position="307"/>
    </location>
</feature>